<organism evidence="1 2">
    <name type="scientific">Pseudomonas zeae</name>
    <dbReference type="NCBI Taxonomy" id="2745510"/>
    <lineage>
        <taxon>Bacteria</taxon>
        <taxon>Pseudomonadati</taxon>
        <taxon>Pseudomonadota</taxon>
        <taxon>Gammaproteobacteria</taxon>
        <taxon>Pseudomonadales</taxon>
        <taxon>Pseudomonadaceae</taxon>
        <taxon>Pseudomonas</taxon>
    </lineage>
</organism>
<keyword evidence="2" id="KW-1185">Reference proteome</keyword>
<reference evidence="1 2" key="1">
    <citation type="submission" date="2023-05" db="EMBL/GenBank/DDBJ databases">
        <title>Siderophore-mediated competition between Bacillus subtilis and Pseudomonas marginalis.</title>
        <authorList>
            <person name="Lyng M."/>
            <person name="Joergensen J.P.B."/>
            <person name="Schostag M.D."/>
            <person name="Jarmusch S.A."/>
            <person name="Aguilar D.K.C."/>
            <person name="Andrade C.N.L."/>
            <person name="Kovacs A.T."/>
        </authorList>
    </citation>
    <scope>NUCLEOTIDE SEQUENCE [LARGE SCALE GENOMIC DNA]</scope>
    <source>
        <strain evidence="1 2">P8_72</strain>
    </source>
</reference>
<dbReference type="EMBL" id="JASFAG010000002">
    <property type="protein sequence ID" value="MDX9677208.1"/>
    <property type="molecule type" value="Genomic_DNA"/>
</dbReference>
<comment type="caution">
    <text evidence="1">The sequence shown here is derived from an EMBL/GenBank/DDBJ whole genome shotgun (WGS) entry which is preliminary data.</text>
</comment>
<dbReference type="Proteomes" id="UP001287024">
    <property type="component" value="Unassembled WGS sequence"/>
</dbReference>
<evidence type="ECO:0000313" key="2">
    <source>
        <dbReference type="Proteomes" id="UP001287024"/>
    </source>
</evidence>
<evidence type="ECO:0000313" key="1">
    <source>
        <dbReference type="EMBL" id="MDX9677208.1"/>
    </source>
</evidence>
<evidence type="ECO:0008006" key="3">
    <source>
        <dbReference type="Google" id="ProtNLM"/>
    </source>
</evidence>
<dbReference type="RefSeq" id="WP_320337197.1">
    <property type="nucleotide sequence ID" value="NZ_JASFAG010000002.1"/>
</dbReference>
<accession>A0ABU5BKP1</accession>
<sequence length="89" mass="10075">MKAAFAEQIKSMQRLETMIEKTINDQLKQAGLLGELKRCLKVEGIGFLTGARLLTAFQRGNLATRMRLSPSWEWIYGYRNQGKRTVAAA</sequence>
<gene>
    <name evidence="1" type="ORF">QMK45_14915</name>
</gene>
<name>A0ABU5BKP1_9PSED</name>
<proteinExistence type="predicted"/>
<protein>
    <recommendedName>
        <fullName evidence="3">Transposase IS116/IS110/IS902 family protein</fullName>
    </recommendedName>
</protein>